<comment type="caution">
    <text evidence="5">The sequence shown here is derived from an EMBL/GenBank/DDBJ whole genome shotgun (WGS) entry which is preliminary data.</text>
</comment>
<evidence type="ECO:0000256" key="1">
    <source>
        <dbReference type="ARBA" id="ARBA00022737"/>
    </source>
</evidence>
<dbReference type="InterPro" id="IPR011042">
    <property type="entry name" value="6-blade_b-propeller_TolB-like"/>
</dbReference>
<feature type="domain" description="Cadherin-like beta-sandwich-like" evidence="4">
    <location>
        <begin position="713"/>
        <end position="788"/>
    </location>
</feature>
<dbReference type="OrthoDB" id="2481381at2"/>
<dbReference type="PROSITE" id="PS00018">
    <property type="entry name" value="EF_HAND_1"/>
    <property type="match status" value="1"/>
</dbReference>
<proteinExistence type="predicted"/>
<feature type="repeat" description="NHL" evidence="2">
    <location>
        <begin position="208"/>
        <end position="238"/>
    </location>
</feature>
<dbReference type="InterPro" id="IPR011044">
    <property type="entry name" value="Quino_amine_DH_bsu"/>
</dbReference>
<dbReference type="CDD" id="cd05819">
    <property type="entry name" value="NHL"/>
    <property type="match status" value="2"/>
</dbReference>
<dbReference type="PROSITE" id="PS51257">
    <property type="entry name" value="PROKAR_LIPOPROTEIN"/>
    <property type="match status" value="1"/>
</dbReference>
<feature type="repeat" description="NHL" evidence="2">
    <location>
        <begin position="606"/>
        <end position="649"/>
    </location>
</feature>
<dbReference type="EMBL" id="VCIW01000006">
    <property type="protein sequence ID" value="TLS52023.1"/>
    <property type="molecule type" value="Genomic_DNA"/>
</dbReference>
<dbReference type="NCBIfam" id="NF047446">
    <property type="entry name" value="barrel_OmpL47"/>
    <property type="match status" value="1"/>
</dbReference>
<gene>
    <name evidence="5" type="ORF">FE782_11640</name>
</gene>
<dbReference type="PROSITE" id="PS51125">
    <property type="entry name" value="NHL"/>
    <property type="match status" value="3"/>
</dbReference>
<evidence type="ECO:0000313" key="6">
    <source>
        <dbReference type="Proteomes" id="UP000309676"/>
    </source>
</evidence>
<evidence type="ECO:0000256" key="3">
    <source>
        <dbReference type="SAM" id="SignalP"/>
    </source>
</evidence>
<dbReference type="RefSeq" id="WP_138194267.1">
    <property type="nucleotide sequence ID" value="NZ_VCIW01000006.1"/>
</dbReference>
<dbReference type="PANTHER" id="PTHR24104">
    <property type="entry name" value="E3 UBIQUITIN-PROTEIN LIGASE NHLRC1-RELATED"/>
    <property type="match status" value="1"/>
</dbReference>
<accession>A0A5R9GH00</accession>
<dbReference type="Gene3D" id="2.120.10.30">
    <property type="entry name" value="TolB, C-terminal domain"/>
    <property type="match status" value="2"/>
</dbReference>
<dbReference type="GO" id="GO:0008270">
    <property type="term" value="F:zinc ion binding"/>
    <property type="evidence" value="ECO:0007669"/>
    <property type="project" value="UniProtKB-KW"/>
</dbReference>
<name>A0A5R9GH00_9BACL</name>
<dbReference type="Pfam" id="PF12733">
    <property type="entry name" value="Cadherin-like"/>
    <property type="match status" value="1"/>
</dbReference>
<dbReference type="InterPro" id="IPR018247">
    <property type="entry name" value="EF_Hand_1_Ca_BS"/>
</dbReference>
<dbReference type="InterPro" id="IPR001258">
    <property type="entry name" value="NHL_repeat"/>
</dbReference>
<protein>
    <recommendedName>
        <fullName evidence="4">Cadherin-like beta-sandwich-like domain-containing protein</fullName>
    </recommendedName>
</protein>
<dbReference type="InterPro" id="IPR058094">
    <property type="entry name" value="Ig-like_OmpL47-like"/>
</dbReference>
<dbReference type="PANTHER" id="PTHR24104:SF25">
    <property type="entry name" value="PROTEIN LIN-41"/>
    <property type="match status" value="1"/>
</dbReference>
<reference evidence="5 6" key="1">
    <citation type="submission" date="2019-05" db="EMBL/GenBank/DDBJ databases">
        <authorList>
            <person name="Narsing Rao M.P."/>
            <person name="Li W.J."/>
        </authorList>
    </citation>
    <scope>NUCLEOTIDE SEQUENCE [LARGE SCALE GENOMIC DNA]</scope>
    <source>
        <strain evidence="5 6">SYSU_K30003</strain>
    </source>
</reference>
<keyword evidence="1" id="KW-0677">Repeat</keyword>
<organism evidence="5 6">
    <name type="scientific">Paenibacillus antri</name>
    <dbReference type="NCBI Taxonomy" id="2582848"/>
    <lineage>
        <taxon>Bacteria</taxon>
        <taxon>Bacillati</taxon>
        <taxon>Bacillota</taxon>
        <taxon>Bacilli</taxon>
        <taxon>Bacillales</taxon>
        <taxon>Paenibacillaceae</taxon>
        <taxon>Paenibacillus</taxon>
    </lineage>
</organism>
<evidence type="ECO:0000259" key="4">
    <source>
        <dbReference type="Pfam" id="PF12733"/>
    </source>
</evidence>
<dbReference type="SUPFAM" id="SSF101898">
    <property type="entry name" value="NHL repeat"/>
    <property type="match status" value="2"/>
</dbReference>
<evidence type="ECO:0000256" key="2">
    <source>
        <dbReference type="PROSITE-ProRule" id="PRU00504"/>
    </source>
</evidence>
<feature type="repeat" description="NHL" evidence="2">
    <location>
        <begin position="439"/>
        <end position="476"/>
    </location>
</feature>
<dbReference type="SUPFAM" id="SSF50969">
    <property type="entry name" value="YVTN repeat-like/Quinoprotein amine dehydrogenase"/>
    <property type="match status" value="1"/>
</dbReference>
<dbReference type="Pfam" id="PF01436">
    <property type="entry name" value="NHL"/>
    <property type="match status" value="1"/>
</dbReference>
<evidence type="ECO:0000313" key="5">
    <source>
        <dbReference type="EMBL" id="TLS52023.1"/>
    </source>
</evidence>
<feature type="signal peptide" evidence="3">
    <location>
        <begin position="1"/>
        <end position="34"/>
    </location>
</feature>
<dbReference type="Proteomes" id="UP000309676">
    <property type="component" value="Unassembled WGS sequence"/>
</dbReference>
<keyword evidence="6" id="KW-1185">Reference proteome</keyword>
<sequence length="2276" mass="242107">MRKHFRKGAYRWLLAGLIALMSCIPLAGIPVAQAAEGDDLLGGLTVRADGVELELMGYVDGSWEPSFSPYVYHYEVMTGSADTLEVSPQLNVPFVGKLKINGHKATDGEPYTVPLRYGETWIEIDVIGEEYANTYYLKAIRRPFDVNGMSSIPAVAYDLDYPIGMDVDAVGNTYVADFGSHRVVKLSPTGEVLLTIGAFDNNGITESLYYPTAVRVDDEGRIYVSDSANDRIAVFGADGAFLEFRGVGLLNEPEGFAIDAAGNLYVANSGSDRLVALLVGGGTWFWDNDGTLADPMGAAVDAAGNVYVTERFPMMGGDIGVGTVYKVSANGEYLAEFPTTPAPPETSEDGQGEMIDPFENSSTPRDLAIDAGGNLLLLDETKNKIQVFDPASGELLDEWSGIGNQPAGLAVSDDFLYGVQGTLYVTDTGHGTIVKANAFGEARGYFDYPTNVAVDAAGNVYVADSGQGEIEKYDAAGTKMAAYRLENFNPDLVAVSPTGVVYAAEAWAGRIVKFLADGTKDADITVPNELHGIALSKHGNVLATETRYDVGTPVGYVVEYSGASLEQTNLFEADQPRLIAADRKGFIYVSSGINSIQVFSADGTFAYELGVYPGAYDRLDYITGLAVNAAGQVFVGDSENQTLHAFTPDGAYAGGLQHFLPDAEDYPYGLATDAAGDLIVADKNSHRVLRMDLEYENRLSGLHADVGYFLSDFLPQEPNHVLMVPRNAETVELLPSLNDPRARLYVNGALQEDGSAPLEVPLEPGTETQLELRVVNADDEARTYSVRILPELAVSGDAFAALPAGEIVTFADREWMTVGDGSGKLLALEPYGEPTEWDDAFDYNAASSRTDAGYRFDSTHESSLAYRLNTNYLNLLDGEAYRKYWLVSMDIEAPYLLKTGSVVEVDESIEPYIAREKVALLTYAEYKALQSGGWLHPDDPVTGWDERWFLMNPIANAPESNPDWYQYHAFVQNYGSGEVELFHTPFAAKPVIRLQDNIRIAGGSGTISEPYQLAFPEAPAESMSVALGTPYTSANTSVSIAFAPSRSLGEGEIVRLTFPSEFYAGALTPESGVTVKVDGVPYAAEIMPMESTVAILLPTDVEYGQEVVVEFPETAEIYNPSYAEEGPFAFALEMDGFEIASAAEVNVAYAPQLTITAAAAEPSDFLAGQRRDIAFTVSNVEGGPSAGEVRVSFQAMSAFQGLTLTGEGWTCTADACTRSDSIEAGEAYETIIASVDVPAELTTGSGILSASLSGGNDGTTEDNSAWFTTSLYDLPRIAATTNHSGGAWLKKASAIVEVARTTYGRPLTPNSFMYAWSSSPETPASGWTAFASGDTIERTADGVWYLHLQARDDRGNTAHVVTEAFRVDATPPTYSVFFLSGGTGYSPGAWTKHPVQATFEPTDGESEIARVEASVDDGATWEERTSIVLSADGEYKLKFRAYDQSENVTETASFDVRIDTIAPVLTATATTEDGLPYESGEWTAQRVRLEASAGGGAGSPVRTEYSVDGAVPAPLDGALEIDEEGEHLVTLRAIDEAGNVDEIPFWVRIDRTGPTMTVSFKTADGSDYTPGQLANQTVLLKEMRYSDNNGAAPMADFSVNGGDWQPINELQPFSATGEYELRLRATDSVGNETIETFLIRVAATAPELSWTASTLAPTNGNVKIQVTAADETIVKWAAGVRNADDFATGGTTLTLGSDGAYAFDATENGTYTIYATNASGLATLKTIGIHNIFRENPTASFTVSPTAVTNGNVAVLGVGQAIGSGNGLGALKWAYGERAIEYFASAGETLSYEDNAFDFEATENGTYTVYLSDLAGNKAVQTIEIGNIERRSPVLALSAGTEAPTNQSVTLSVSEFVYGTDIGNALETLKWDYGALPKEHFAAAGASIDLTTRAFDVSANGTYTVYAKDRAGNETVAYTTVDNIYTTSPTITIARNPDAPTSGDVTVSVTVSVYGADNAIQSIQWIVGDQITALPAVAEQQVVVQENGMYTIVVTDAAGNTMSQSVGIGNIFRNPPSIALALSPDGQTYGAVKVIVAAEAIGSGNMLTSVLWAPGELTVDAFPTVGEAVFGSYFEVTANGAYTVYAEDAAGNRAVRTVTVGNIMPVPGALVPRAKYAAVDASGTKVTVVFTTPLDREGAIPANGFVLSGANALIASATVDASDDSGRTVVLTLAPNGNDASIVWSADAALFIQSGAVYSSAGIGNPAVESLGVVTPAKRAALIEAINPASGGGRIEMSKMYAFLMTGVLVDVNQDGLMDKSDIEFVLKLIDPRFVQ</sequence>
<keyword evidence="3" id="KW-0732">Signal</keyword>
<dbReference type="Gene3D" id="2.40.10.500">
    <property type="match status" value="2"/>
</dbReference>
<dbReference type="InterPro" id="IPR050952">
    <property type="entry name" value="TRIM-NHL_E3_ligases"/>
</dbReference>
<dbReference type="InterPro" id="IPR025883">
    <property type="entry name" value="Cadherin-like_domain"/>
</dbReference>
<feature type="chain" id="PRO_5024452697" description="Cadherin-like beta-sandwich-like domain-containing protein" evidence="3">
    <location>
        <begin position="35"/>
        <end position="2276"/>
    </location>
</feature>